<evidence type="ECO:0000256" key="9">
    <source>
        <dbReference type="ARBA" id="ARBA00023242"/>
    </source>
</evidence>
<keyword evidence="3" id="KW-0479">Metal-binding</keyword>
<feature type="compositionally biased region" description="Basic and acidic residues" evidence="11">
    <location>
        <begin position="955"/>
        <end position="972"/>
    </location>
</feature>
<feature type="compositionally biased region" description="Basic residues" evidence="11">
    <location>
        <begin position="1"/>
        <end position="15"/>
    </location>
</feature>
<feature type="domain" description="C2H2-type" evidence="12">
    <location>
        <begin position="514"/>
        <end position="536"/>
    </location>
</feature>
<evidence type="ECO:0000256" key="2">
    <source>
        <dbReference type="ARBA" id="ARBA00006991"/>
    </source>
</evidence>
<accession>A0AAU9W6T4</accession>
<dbReference type="GO" id="GO:0008270">
    <property type="term" value="F:zinc ion binding"/>
    <property type="evidence" value="ECO:0007669"/>
    <property type="project" value="UniProtKB-KW"/>
</dbReference>
<feature type="domain" description="C2H2-type" evidence="12">
    <location>
        <begin position="552"/>
        <end position="579"/>
    </location>
</feature>
<sequence>MARMKARPLQHTTKRKLQERGAREGSRSTSGKRIRLQSPAGQTSSSLEKAKKNKGRPCKVREEDSHLPPELRRAGILAHMQIPEGRRFGPFIGKIVDKKKSPEKLYFFVSQIKDKNKRNSMHFFYAHKNEKDKCSWLSRLQSATSTAKQNIVAYNSPGGVCFEAVKDIAVGEELMVLFDKSFKGSVYPAYVESAPLSFITDDAGEKIAVVPLDKSEVYINPSTEGKEPNKDGNNAGHDKEMADSLKEGNPEVVDDDDKDNSDDDDDDEDEDGSDDVVVIEEYEVSDEDDEEGDEDEDEDEEEEEDIDDGNDVDDDDDFIPKGEKKLTKETGASTNNGEISMEKKRGRKPSAQHKRKPHIKEIKIVDTESGQDTIKYRCTHCSEDFGDKVKATEHSSAMECLSQQFQCKTCTMEFRNAFLLQKHKCNGKPKCNVCNEEFENWRQLKEHADNPPEVHVPKCASCDMQFQTVKEKQYHVRSKHGPDESSEECPVCHKTYNKMYLKEHLATHDENSVLNCIECGKKFSSKSNLNKHRKKHLPGYVPAKDKQREKKYGCSECGKKFDSMHGLESHKRSHTGERPFKCDKCSWKFTQKTHLNRHIRSVHEKVPRERHSEANRPVSCEVCSKVYVNSRVLAVHVQSVHEGLRPYKCEYCDATYTQRGHLWRHKHASHYEKDEVQKRYTADKFVCQFDGCMLSFDTQPELMEHVKTHTTDKKCMCSECGATFVSFPNLAKHTRRRHGEQGVADKGHRCGKCIKTFATSYQLVVHFRGHTGEKPYKCDLCGKDFVQKSGLRKHIRCKRCPMVEGRSMNPRGAKKYACDRCNKMFPGPSDLKSHMRTHTGEKPYQCTVCEKGFSQPGNLTKHIRFVHNKEQRPKEKSREKKYFCSLCGKAFLCPSSLAMHCRTHTGDKPFSCEQCGQGFAQAGNLKKHLKRWHEDGAEGRTRRRKKKGKNAPAESGERADANQEGQQREGEPRQTVTDETPNDGEHDEVADSTQAGDRPVELSNASSQTTLASCTPLNTPSPLYSTTPLNSLNTAVSGSPTPMMQVVLGFLRSQPQQTVSAPSLHANANASTIAHTGRVLGTSYGASERDSALHQGICTSSPSPLHSQGTTSQGSHLSAIPVQQHQQVVISRMLAPTSSESTDVPFMPPVVASPPSHPNPPPRASILLPHLHSLLNPPGMNNTGGEVTVWPFAPSNMFSPQ</sequence>
<evidence type="ECO:0000256" key="4">
    <source>
        <dbReference type="ARBA" id="ARBA00022737"/>
    </source>
</evidence>
<feature type="domain" description="C2H2-type" evidence="12">
    <location>
        <begin position="816"/>
        <end position="843"/>
    </location>
</feature>
<dbReference type="GO" id="GO:0005634">
    <property type="term" value="C:nucleus"/>
    <property type="evidence" value="ECO:0007669"/>
    <property type="project" value="UniProtKB-SubCell"/>
</dbReference>
<dbReference type="InterPro" id="IPR036236">
    <property type="entry name" value="Znf_C2H2_sf"/>
</dbReference>
<dbReference type="Proteomes" id="UP001159428">
    <property type="component" value="Unassembled WGS sequence"/>
</dbReference>
<evidence type="ECO:0000256" key="10">
    <source>
        <dbReference type="PROSITE-ProRule" id="PRU00042"/>
    </source>
</evidence>
<dbReference type="PROSITE" id="PS00028">
    <property type="entry name" value="ZINC_FINGER_C2H2_1"/>
    <property type="match status" value="13"/>
</dbReference>
<feature type="compositionally biased region" description="Basic residues" evidence="11">
    <location>
        <begin position="344"/>
        <end position="357"/>
    </location>
</feature>
<feature type="domain" description="C2H2-type" evidence="12">
    <location>
        <begin position="882"/>
        <end position="909"/>
    </location>
</feature>
<feature type="domain" description="C2H2-type" evidence="12">
    <location>
        <begin position="647"/>
        <end position="675"/>
    </location>
</feature>
<keyword evidence="6" id="KW-0862">Zinc</keyword>
<feature type="region of interest" description="Disordered" evidence="11">
    <location>
        <begin position="1095"/>
        <end position="1118"/>
    </location>
</feature>
<protein>
    <recommendedName>
        <fullName evidence="12">C2H2-type domain-containing protein</fullName>
    </recommendedName>
</protein>
<comment type="subcellular location">
    <subcellularLocation>
        <location evidence="1">Nucleus</location>
    </subcellularLocation>
</comment>
<dbReference type="PROSITE" id="PS50157">
    <property type="entry name" value="ZINC_FINGER_C2H2_2"/>
    <property type="match status" value="13"/>
</dbReference>
<feature type="region of interest" description="Disordered" evidence="11">
    <location>
        <begin position="926"/>
        <end position="1014"/>
    </location>
</feature>
<keyword evidence="4" id="KW-0677">Repeat</keyword>
<dbReference type="FunFam" id="3.30.160.60:FF:001049">
    <property type="entry name" value="zinc finger protein 319"/>
    <property type="match status" value="1"/>
</dbReference>
<proteinExistence type="inferred from homology"/>
<evidence type="ECO:0000256" key="6">
    <source>
        <dbReference type="ARBA" id="ARBA00022833"/>
    </source>
</evidence>
<dbReference type="PANTHER" id="PTHR24376:SF235">
    <property type="entry name" value="C2H2-TYPE DOMAIN-CONTAINING PROTEIN"/>
    <property type="match status" value="1"/>
</dbReference>
<evidence type="ECO:0000256" key="7">
    <source>
        <dbReference type="ARBA" id="ARBA00023015"/>
    </source>
</evidence>
<dbReference type="PANTHER" id="PTHR24376">
    <property type="entry name" value="ZINC FINGER PROTEIN"/>
    <property type="match status" value="1"/>
</dbReference>
<dbReference type="AlphaFoldDB" id="A0AAU9W6T4"/>
<comment type="similarity">
    <text evidence="2">Belongs to the krueppel C2H2-type zinc-finger protein family.</text>
</comment>
<evidence type="ECO:0000256" key="11">
    <source>
        <dbReference type="SAM" id="MobiDB-lite"/>
    </source>
</evidence>
<feature type="compositionally biased region" description="Polar residues" evidence="11">
    <location>
        <begin position="1003"/>
        <end position="1014"/>
    </location>
</feature>
<dbReference type="Pfam" id="PF21549">
    <property type="entry name" value="PRDM2_PR"/>
    <property type="match status" value="1"/>
</dbReference>
<feature type="compositionally biased region" description="Basic and acidic residues" evidence="11">
    <location>
        <begin position="16"/>
        <end position="26"/>
    </location>
</feature>
<feature type="compositionally biased region" description="Acidic residues" evidence="11">
    <location>
        <begin position="252"/>
        <end position="317"/>
    </location>
</feature>
<dbReference type="Gene3D" id="3.30.160.60">
    <property type="entry name" value="Classic Zinc Finger"/>
    <property type="match status" value="11"/>
</dbReference>
<keyword evidence="14" id="KW-1185">Reference proteome</keyword>
<dbReference type="SUPFAM" id="SSF57667">
    <property type="entry name" value="beta-beta-alpha zinc fingers"/>
    <property type="match status" value="7"/>
</dbReference>
<dbReference type="FunFam" id="3.30.160.60:FF:000624">
    <property type="entry name" value="zinc finger protein 697"/>
    <property type="match status" value="1"/>
</dbReference>
<dbReference type="Pfam" id="PF00096">
    <property type="entry name" value="zf-C2H2"/>
    <property type="match status" value="7"/>
</dbReference>
<feature type="domain" description="C2H2-type" evidence="12">
    <location>
        <begin position="715"/>
        <end position="742"/>
    </location>
</feature>
<feature type="domain" description="C2H2-type" evidence="12">
    <location>
        <begin position="910"/>
        <end position="938"/>
    </location>
</feature>
<feature type="compositionally biased region" description="Basic and acidic residues" evidence="11">
    <location>
        <begin position="224"/>
        <end position="249"/>
    </location>
</feature>
<dbReference type="InterPro" id="IPR046341">
    <property type="entry name" value="SET_dom_sf"/>
</dbReference>
<feature type="compositionally biased region" description="Basic and acidic residues" evidence="11">
    <location>
        <begin position="59"/>
        <end position="72"/>
    </location>
</feature>
<name>A0AAU9W6T4_9CNID</name>
<feature type="domain" description="C2H2-type" evidence="12">
    <location>
        <begin position="618"/>
        <end position="646"/>
    </location>
</feature>
<evidence type="ECO:0000256" key="5">
    <source>
        <dbReference type="ARBA" id="ARBA00022771"/>
    </source>
</evidence>
<comment type="caution">
    <text evidence="13">The sequence shown here is derived from an EMBL/GenBank/DDBJ whole genome shotgun (WGS) entry which is preliminary data.</text>
</comment>
<feature type="domain" description="C2H2-type" evidence="12">
    <location>
        <begin position="685"/>
        <end position="714"/>
    </location>
</feature>
<dbReference type="Pfam" id="PF13912">
    <property type="entry name" value="zf-C2H2_6"/>
    <property type="match status" value="2"/>
</dbReference>
<keyword evidence="5 10" id="KW-0863">Zinc-finger</keyword>
<feature type="domain" description="C2H2-type" evidence="12">
    <location>
        <begin position="776"/>
        <end position="796"/>
    </location>
</feature>
<dbReference type="FunFam" id="3.30.160.60:FF:000193">
    <property type="entry name" value="Zinc finger protein 300"/>
    <property type="match status" value="1"/>
</dbReference>
<evidence type="ECO:0000313" key="13">
    <source>
        <dbReference type="EMBL" id="CAH3106251.1"/>
    </source>
</evidence>
<feature type="region of interest" description="Disordered" evidence="11">
    <location>
        <begin position="1139"/>
        <end position="1164"/>
    </location>
</feature>
<keyword evidence="9" id="KW-0539">Nucleus</keyword>
<evidence type="ECO:0000256" key="3">
    <source>
        <dbReference type="ARBA" id="ARBA00022723"/>
    </source>
</evidence>
<dbReference type="SMART" id="SM00355">
    <property type="entry name" value="ZnF_C2H2"/>
    <property type="match status" value="18"/>
</dbReference>
<organism evidence="13 14">
    <name type="scientific">Pocillopora meandrina</name>
    <dbReference type="NCBI Taxonomy" id="46732"/>
    <lineage>
        <taxon>Eukaryota</taxon>
        <taxon>Metazoa</taxon>
        <taxon>Cnidaria</taxon>
        <taxon>Anthozoa</taxon>
        <taxon>Hexacorallia</taxon>
        <taxon>Scleractinia</taxon>
        <taxon>Astrocoeniina</taxon>
        <taxon>Pocilloporidae</taxon>
        <taxon>Pocillopora</taxon>
    </lineage>
</organism>
<feature type="domain" description="C2H2-type" evidence="12">
    <location>
        <begin position="844"/>
        <end position="872"/>
    </location>
</feature>
<dbReference type="InterPro" id="IPR013087">
    <property type="entry name" value="Znf_C2H2_type"/>
</dbReference>
<dbReference type="Gene3D" id="2.170.270.10">
    <property type="entry name" value="SET domain"/>
    <property type="match status" value="1"/>
</dbReference>
<dbReference type="EMBL" id="CALNXJ010000010">
    <property type="protein sequence ID" value="CAH3106251.1"/>
    <property type="molecule type" value="Genomic_DNA"/>
</dbReference>
<feature type="compositionally biased region" description="Pro residues" evidence="11">
    <location>
        <begin position="1146"/>
        <end position="1163"/>
    </location>
</feature>
<evidence type="ECO:0000256" key="1">
    <source>
        <dbReference type="ARBA" id="ARBA00004123"/>
    </source>
</evidence>
<feature type="compositionally biased region" description="Basic and acidic residues" evidence="11">
    <location>
        <begin position="318"/>
        <end position="328"/>
    </location>
</feature>
<evidence type="ECO:0000313" key="14">
    <source>
        <dbReference type="Proteomes" id="UP001159428"/>
    </source>
</evidence>
<keyword evidence="8" id="KW-0804">Transcription</keyword>
<feature type="domain" description="C2H2-type" evidence="12">
    <location>
        <begin position="748"/>
        <end position="775"/>
    </location>
</feature>
<keyword evidence="7" id="KW-0805">Transcription regulation</keyword>
<evidence type="ECO:0000259" key="12">
    <source>
        <dbReference type="PROSITE" id="PS50157"/>
    </source>
</evidence>
<gene>
    <name evidence="13" type="ORF">PMEA_00001404</name>
</gene>
<evidence type="ECO:0000256" key="8">
    <source>
        <dbReference type="ARBA" id="ARBA00023163"/>
    </source>
</evidence>
<dbReference type="FunFam" id="3.30.160.60:FF:000328">
    <property type="entry name" value="Zinc finger protein 1079"/>
    <property type="match status" value="1"/>
</dbReference>
<feature type="region of interest" description="Disordered" evidence="11">
    <location>
        <begin position="1"/>
        <end position="72"/>
    </location>
</feature>
<feature type="domain" description="C2H2-type" evidence="12">
    <location>
        <begin position="580"/>
        <end position="603"/>
    </location>
</feature>
<dbReference type="InterPro" id="IPR001214">
    <property type="entry name" value="SET_dom"/>
</dbReference>
<dbReference type="FunFam" id="3.30.160.60:FF:000495">
    <property type="entry name" value="zinc finger protein 668"/>
    <property type="match status" value="1"/>
</dbReference>
<dbReference type="FunFam" id="3.30.160.60:FF:001498">
    <property type="entry name" value="Zinc finger protein 404"/>
    <property type="match status" value="1"/>
</dbReference>
<reference evidence="13 14" key="1">
    <citation type="submission" date="2022-05" db="EMBL/GenBank/DDBJ databases">
        <authorList>
            <consortium name="Genoscope - CEA"/>
            <person name="William W."/>
        </authorList>
    </citation>
    <scope>NUCLEOTIDE SEQUENCE [LARGE SCALE GENOMIC DNA]</scope>
</reference>
<feature type="region of interest" description="Disordered" evidence="11">
    <location>
        <begin position="219"/>
        <end position="357"/>
    </location>
</feature>
<feature type="compositionally biased region" description="Polar residues" evidence="11">
    <location>
        <begin position="1097"/>
        <end position="1118"/>
    </location>
</feature>